<evidence type="ECO:0000256" key="4">
    <source>
        <dbReference type="ARBA" id="ARBA00023180"/>
    </source>
</evidence>
<dbReference type="Pfam" id="PF00795">
    <property type="entry name" value="CN_hydrolase"/>
    <property type="match status" value="1"/>
</dbReference>
<dbReference type="Proteomes" id="UP000085678">
    <property type="component" value="Unplaced"/>
</dbReference>
<feature type="domain" description="CN hydrolase" evidence="6">
    <location>
        <begin position="34"/>
        <end position="313"/>
    </location>
</feature>
<dbReference type="STRING" id="7574.A0A1S3K8N8"/>
<dbReference type="PANTHER" id="PTHR10609">
    <property type="entry name" value="BIOTINIDASE-RELATED"/>
    <property type="match status" value="1"/>
</dbReference>
<proteinExistence type="inferred from homology"/>
<protein>
    <submittedName>
        <fullName evidence="8">Pantetheinase-like</fullName>
    </submittedName>
</protein>
<feature type="signal peptide" evidence="5">
    <location>
        <begin position="1"/>
        <end position="25"/>
    </location>
</feature>
<dbReference type="InterPro" id="IPR040154">
    <property type="entry name" value="Biotinidase/VNN"/>
</dbReference>
<dbReference type="Gene3D" id="3.60.110.10">
    <property type="entry name" value="Carbon-nitrogen hydrolase"/>
    <property type="match status" value="1"/>
</dbReference>
<dbReference type="Pfam" id="PF19018">
    <property type="entry name" value="Vanin_C"/>
    <property type="match status" value="1"/>
</dbReference>
<dbReference type="InterPro" id="IPR036526">
    <property type="entry name" value="C-N_Hydrolase_sf"/>
</dbReference>
<evidence type="ECO:0000256" key="5">
    <source>
        <dbReference type="SAM" id="SignalP"/>
    </source>
</evidence>
<accession>A0A1S3K8N8</accession>
<organism evidence="7 8">
    <name type="scientific">Lingula anatina</name>
    <name type="common">Brachiopod</name>
    <name type="synonym">Lingula unguis</name>
    <dbReference type="NCBI Taxonomy" id="7574"/>
    <lineage>
        <taxon>Eukaryota</taxon>
        <taxon>Metazoa</taxon>
        <taxon>Spiralia</taxon>
        <taxon>Lophotrochozoa</taxon>
        <taxon>Brachiopoda</taxon>
        <taxon>Linguliformea</taxon>
        <taxon>Lingulata</taxon>
        <taxon>Lingulida</taxon>
        <taxon>Linguloidea</taxon>
        <taxon>Lingulidae</taxon>
        <taxon>Lingula</taxon>
    </lineage>
</organism>
<dbReference type="GO" id="GO:0016811">
    <property type="term" value="F:hydrolase activity, acting on carbon-nitrogen (but not peptide) bonds, in linear amides"/>
    <property type="evidence" value="ECO:0007669"/>
    <property type="project" value="InterPro"/>
</dbReference>
<name>A0A1S3K8N8_LINAN</name>
<dbReference type="FunFam" id="3.60.110.10:FF:000001">
    <property type="entry name" value="biotinidase isoform X1"/>
    <property type="match status" value="1"/>
</dbReference>
<dbReference type="InterPro" id="IPR043957">
    <property type="entry name" value="Vanin_C"/>
</dbReference>
<reference evidence="8" key="1">
    <citation type="submission" date="2025-08" db="UniProtKB">
        <authorList>
            <consortium name="RefSeq"/>
        </authorList>
    </citation>
    <scope>IDENTIFICATION</scope>
    <source>
        <tissue evidence="8">Gonads</tissue>
    </source>
</reference>
<dbReference type="PANTHER" id="PTHR10609:SF27">
    <property type="entry name" value="CN HYDROLASE DOMAIN-CONTAINING PROTEIN-RELATED"/>
    <property type="match status" value="1"/>
</dbReference>
<keyword evidence="7" id="KW-1185">Reference proteome</keyword>
<dbReference type="InterPro" id="IPR012101">
    <property type="entry name" value="Biotinidase-like_euk"/>
</dbReference>
<dbReference type="OrthoDB" id="10250282at2759"/>
<dbReference type="KEGG" id="lak:106179638"/>
<evidence type="ECO:0000256" key="1">
    <source>
        <dbReference type="ARBA" id="ARBA00008225"/>
    </source>
</evidence>
<evidence type="ECO:0000313" key="7">
    <source>
        <dbReference type="Proteomes" id="UP000085678"/>
    </source>
</evidence>
<keyword evidence="2 5" id="KW-0732">Signal</keyword>
<sequence length="524" mass="58991">MAAHLSRRVFLFVLLYVILQGKCETRKSYTAAVYEHAVFSLPPSEIKNKSVALSVMKQNLEVFEKATAEARKMGAEIIVFPEDGLYGFEFTREIFQYFTEDIPDPQTQPDWNPCKKYPESANSPVQYWLSCMALNNSIYIVANVGDVKYCNLKSDKLCPADGRYQYNTNVVYDPEGKLVARYHKQNLFMTEKLNYNQPHQCEYATFTTPFGKFGTFTCFDVLFREPPISLVENFGVDNVVFPTAWMDVLPLFASVEFHQAWAMGMGVNFLTANLHKTSFHMYGSGIFTPQGAVVYTHNTTTEQGRLLVAQVPILRNAPTKTAPYSNRPLPTEKDGQTTIRFQAELFADSFDFVTLSRPNDSLTICQKAVCCHLNYSFDESPADSLYALGAFDGLHTHEGHYYLQICTLLSCANSSTSSCGQPTTNAKSRFGNLSLGGVFNTKYIFPEFLTTDGSSLDLANGQWVFEDDVTGVLIVDFFPFIYDALSSFGIRDTGVYAIGKEQQSPDLSLIQASGFYWIMDERYN</sequence>
<dbReference type="AlphaFoldDB" id="A0A1S3K8N8"/>
<dbReference type="SUPFAM" id="SSF56317">
    <property type="entry name" value="Carbon-nitrogen hydrolase"/>
    <property type="match status" value="1"/>
</dbReference>
<feature type="chain" id="PRO_5010197157" evidence="5">
    <location>
        <begin position="26"/>
        <end position="524"/>
    </location>
</feature>
<dbReference type="GeneID" id="106179638"/>
<dbReference type="PROSITE" id="PS50263">
    <property type="entry name" value="CN_HYDROLASE"/>
    <property type="match status" value="1"/>
</dbReference>
<dbReference type="InParanoid" id="A0A1S3K8N8"/>
<dbReference type="InterPro" id="IPR003010">
    <property type="entry name" value="C-N_Hydrolase"/>
</dbReference>
<evidence type="ECO:0000259" key="6">
    <source>
        <dbReference type="PROSITE" id="PS50263"/>
    </source>
</evidence>
<evidence type="ECO:0000256" key="2">
    <source>
        <dbReference type="ARBA" id="ARBA00022729"/>
    </source>
</evidence>
<keyword evidence="4" id="KW-0325">Glycoprotein</keyword>
<evidence type="ECO:0000256" key="3">
    <source>
        <dbReference type="ARBA" id="ARBA00022801"/>
    </source>
</evidence>
<dbReference type="RefSeq" id="XP_013418809.1">
    <property type="nucleotide sequence ID" value="XM_013563355.1"/>
</dbReference>
<keyword evidence="3" id="KW-0378">Hydrolase</keyword>
<dbReference type="FunCoup" id="A0A1S3K8N8">
    <property type="interactions" value="82"/>
</dbReference>
<comment type="similarity">
    <text evidence="1">Belongs to the carbon-nitrogen hydrolase superfamily. BTD/VNN family.</text>
</comment>
<dbReference type="CDD" id="cd07567">
    <property type="entry name" value="biotinidase_like"/>
    <property type="match status" value="1"/>
</dbReference>
<evidence type="ECO:0000313" key="8">
    <source>
        <dbReference type="RefSeq" id="XP_013418809.1"/>
    </source>
</evidence>
<gene>
    <name evidence="8" type="primary">LOC106179638</name>
</gene>